<dbReference type="EMBL" id="VSRR010051229">
    <property type="protein sequence ID" value="MPC79464.1"/>
    <property type="molecule type" value="Genomic_DNA"/>
</dbReference>
<reference evidence="2 3" key="1">
    <citation type="submission" date="2019-05" db="EMBL/GenBank/DDBJ databases">
        <title>Another draft genome of Portunus trituberculatus and its Hox gene families provides insights of decapod evolution.</title>
        <authorList>
            <person name="Jeong J.-H."/>
            <person name="Song I."/>
            <person name="Kim S."/>
            <person name="Choi T."/>
            <person name="Kim D."/>
            <person name="Ryu S."/>
            <person name="Kim W."/>
        </authorList>
    </citation>
    <scope>NUCLEOTIDE SEQUENCE [LARGE SCALE GENOMIC DNA]</scope>
    <source>
        <tissue evidence="2">Muscle</tissue>
    </source>
</reference>
<feature type="region of interest" description="Disordered" evidence="1">
    <location>
        <begin position="1"/>
        <end position="40"/>
    </location>
</feature>
<evidence type="ECO:0000313" key="2">
    <source>
        <dbReference type="EMBL" id="MPC79464.1"/>
    </source>
</evidence>
<dbReference type="Proteomes" id="UP000324222">
    <property type="component" value="Unassembled WGS sequence"/>
</dbReference>
<evidence type="ECO:0000256" key="1">
    <source>
        <dbReference type="SAM" id="MobiDB-lite"/>
    </source>
</evidence>
<gene>
    <name evidence="2" type="ORF">E2C01_073993</name>
</gene>
<sequence>MKNISQSDIFPRHVSTGSAAAHAGRLTAGNEVTGGSSPRVHSLSLSISEIQGNEGLKECHNEF</sequence>
<protein>
    <submittedName>
        <fullName evidence="2">Uncharacterized protein</fullName>
    </submittedName>
</protein>
<proteinExistence type="predicted"/>
<comment type="caution">
    <text evidence="2">The sequence shown here is derived from an EMBL/GenBank/DDBJ whole genome shotgun (WGS) entry which is preliminary data.</text>
</comment>
<name>A0A5B7IFK0_PORTR</name>
<dbReference type="AlphaFoldDB" id="A0A5B7IFK0"/>
<keyword evidence="3" id="KW-1185">Reference proteome</keyword>
<accession>A0A5B7IFK0</accession>
<evidence type="ECO:0000313" key="3">
    <source>
        <dbReference type="Proteomes" id="UP000324222"/>
    </source>
</evidence>
<organism evidence="2 3">
    <name type="scientific">Portunus trituberculatus</name>
    <name type="common">Swimming crab</name>
    <name type="synonym">Neptunus trituberculatus</name>
    <dbReference type="NCBI Taxonomy" id="210409"/>
    <lineage>
        <taxon>Eukaryota</taxon>
        <taxon>Metazoa</taxon>
        <taxon>Ecdysozoa</taxon>
        <taxon>Arthropoda</taxon>
        <taxon>Crustacea</taxon>
        <taxon>Multicrustacea</taxon>
        <taxon>Malacostraca</taxon>
        <taxon>Eumalacostraca</taxon>
        <taxon>Eucarida</taxon>
        <taxon>Decapoda</taxon>
        <taxon>Pleocyemata</taxon>
        <taxon>Brachyura</taxon>
        <taxon>Eubrachyura</taxon>
        <taxon>Portunoidea</taxon>
        <taxon>Portunidae</taxon>
        <taxon>Portuninae</taxon>
        <taxon>Portunus</taxon>
    </lineage>
</organism>